<feature type="domain" description="FAD-binding PCMH-type" evidence="8">
    <location>
        <begin position="1"/>
        <end position="168"/>
    </location>
</feature>
<dbReference type="GO" id="GO:0071949">
    <property type="term" value="F:FAD binding"/>
    <property type="evidence" value="ECO:0007669"/>
    <property type="project" value="InterPro"/>
</dbReference>
<dbReference type="GO" id="GO:0050614">
    <property type="term" value="F:Delta24-sterol reductase activity"/>
    <property type="evidence" value="ECO:0007669"/>
    <property type="project" value="UniProtKB-EC"/>
</dbReference>
<dbReference type="Pfam" id="PF01565">
    <property type="entry name" value="FAD_binding_4"/>
    <property type="match status" value="1"/>
</dbReference>
<dbReference type="InterPro" id="IPR040165">
    <property type="entry name" value="Diminuto-like"/>
</dbReference>
<sequence>MKSLQDHHRDVLFIQDAIKNTSSLLALDRSGTCCSRSFDYKKDTALIDISRLNEIIEINEKEQYIVLEPLVTMRQLVHATIKKGLSSPVITELAQMTVGGALQGLGGESSSFRYGFLDDSVLEYEVVLGDGILLTVKANQHADLFNAIPGSFGSLGIVTKIKLRLIPTARYVRITYDRLDNIESVQAIFAEVANDKSMDFIECVALSKNDFRLVKGSMENRIGLINWLFKRCKLSRYYHRWFFNHLVENSKQKGKEQWLTYEDYVFRWNRGNFWTAVIELEKKYSGRMRLFFIRMIFGWLMVSKNLYKIFYKKTLQQREEDSFYQDLLVPLKEMKIFFNYLDETVNVYPIWLIPVKTPTEDKLFSIPGSSHAYYVDFGIWGPYKGSKNFVELNRDVEHCLGQLDGRKWLWGQGYYEESEFWHVYDLAHYEGLRRKYKAEGRFISIYLKVTELYRIFIKQKEQNLNG</sequence>
<evidence type="ECO:0000256" key="3">
    <source>
        <dbReference type="ARBA" id="ARBA00022692"/>
    </source>
</evidence>
<evidence type="ECO:0000313" key="9">
    <source>
        <dbReference type="EMBL" id="KTD47277.1"/>
    </source>
</evidence>
<dbReference type="EC" id="1.3.1.72" evidence="2"/>
<gene>
    <name evidence="9" type="ORF">Lrub_2199</name>
</gene>
<dbReference type="GO" id="GO:0008202">
    <property type="term" value="P:steroid metabolic process"/>
    <property type="evidence" value="ECO:0007669"/>
    <property type="project" value="TreeGrafter"/>
</dbReference>
<dbReference type="PATRIC" id="fig|458.5.peg.2292"/>
<evidence type="ECO:0000259" key="8">
    <source>
        <dbReference type="PROSITE" id="PS51387"/>
    </source>
</evidence>
<dbReference type="InterPro" id="IPR016169">
    <property type="entry name" value="FAD-bd_PCMH_sub2"/>
</dbReference>
<comment type="subcellular location">
    <subcellularLocation>
        <location evidence="1">Membrane</location>
        <topology evidence="1">Single-pass membrane protein</topology>
    </subcellularLocation>
</comment>
<dbReference type="PROSITE" id="PS51387">
    <property type="entry name" value="FAD_PCMH"/>
    <property type="match status" value="1"/>
</dbReference>
<keyword evidence="4" id="KW-0274">FAD</keyword>
<dbReference type="Proteomes" id="UP000054608">
    <property type="component" value="Unassembled WGS sequence"/>
</dbReference>
<accession>A0A0W0XRC0</accession>
<evidence type="ECO:0000256" key="1">
    <source>
        <dbReference type="ARBA" id="ARBA00004167"/>
    </source>
</evidence>
<keyword evidence="10" id="KW-1185">Reference proteome</keyword>
<evidence type="ECO:0000313" key="10">
    <source>
        <dbReference type="Proteomes" id="UP000054608"/>
    </source>
</evidence>
<keyword evidence="7" id="KW-0472">Membrane</keyword>
<evidence type="ECO:0000256" key="7">
    <source>
        <dbReference type="ARBA" id="ARBA00023136"/>
    </source>
</evidence>
<dbReference type="InterPro" id="IPR006094">
    <property type="entry name" value="Oxid_FAD_bind_N"/>
</dbReference>
<evidence type="ECO:0000256" key="6">
    <source>
        <dbReference type="ARBA" id="ARBA00023002"/>
    </source>
</evidence>
<keyword evidence="5" id="KW-1133">Transmembrane helix</keyword>
<dbReference type="AlphaFoldDB" id="A0A0W0XRC0"/>
<keyword evidence="3" id="KW-0812">Transmembrane</keyword>
<name>A0A0W0XRC0_9GAMM</name>
<dbReference type="Gene3D" id="3.30.465.10">
    <property type="match status" value="1"/>
</dbReference>
<proteinExistence type="predicted"/>
<evidence type="ECO:0000256" key="2">
    <source>
        <dbReference type="ARBA" id="ARBA00012405"/>
    </source>
</evidence>
<dbReference type="PANTHER" id="PTHR10801:SF0">
    <property type="entry name" value="DELTA(24)-STEROL REDUCTASE"/>
    <property type="match status" value="1"/>
</dbReference>
<evidence type="ECO:0000256" key="4">
    <source>
        <dbReference type="ARBA" id="ARBA00022827"/>
    </source>
</evidence>
<comment type="caution">
    <text evidence="9">The sequence shown here is derived from an EMBL/GenBank/DDBJ whole genome shotgun (WGS) entry which is preliminary data.</text>
</comment>
<dbReference type="STRING" id="458.Lrub_2199"/>
<dbReference type="RefSeq" id="WP_082651493.1">
    <property type="nucleotide sequence ID" value="NZ_CAAAIN010000018.1"/>
</dbReference>
<dbReference type="PANTHER" id="PTHR10801">
    <property type="entry name" value="24-DEHYDROCHOLESTEROL REDUCTASE"/>
    <property type="match status" value="1"/>
</dbReference>
<dbReference type="InterPro" id="IPR036318">
    <property type="entry name" value="FAD-bd_PCMH-like_sf"/>
</dbReference>
<dbReference type="OrthoDB" id="9800184at2"/>
<keyword evidence="6 9" id="KW-0560">Oxidoreductase</keyword>
<dbReference type="GO" id="GO:0005737">
    <property type="term" value="C:cytoplasm"/>
    <property type="evidence" value="ECO:0007669"/>
    <property type="project" value="TreeGrafter"/>
</dbReference>
<protein>
    <recommendedName>
        <fullName evidence="2">Delta(24)-sterol reductase</fullName>
        <ecNumber evidence="2">1.3.1.72</ecNumber>
    </recommendedName>
</protein>
<keyword evidence="4" id="KW-0285">Flavoprotein</keyword>
<dbReference type="InterPro" id="IPR016166">
    <property type="entry name" value="FAD-bd_PCMH"/>
</dbReference>
<organism evidence="9 10">
    <name type="scientific">Legionella rubrilucens</name>
    <dbReference type="NCBI Taxonomy" id="458"/>
    <lineage>
        <taxon>Bacteria</taxon>
        <taxon>Pseudomonadati</taxon>
        <taxon>Pseudomonadota</taxon>
        <taxon>Gammaproteobacteria</taxon>
        <taxon>Legionellales</taxon>
        <taxon>Legionellaceae</taxon>
        <taxon>Legionella</taxon>
    </lineage>
</organism>
<evidence type="ECO:0000256" key="5">
    <source>
        <dbReference type="ARBA" id="ARBA00022989"/>
    </source>
</evidence>
<dbReference type="EMBL" id="LNYT01000020">
    <property type="protein sequence ID" value="KTD47277.1"/>
    <property type="molecule type" value="Genomic_DNA"/>
</dbReference>
<dbReference type="GO" id="GO:0016020">
    <property type="term" value="C:membrane"/>
    <property type="evidence" value="ECO:0007669"/>
    <property type="project" value="UniProtKB-SubCell"/>
</dbReference>
<dbReference type="SUPFAM" id="SSF56176">
    <property type="entry name" value="FAD-binding/transporter-associated domain-like"/>
    <property type="match status" value="1"/>
</dbReference>
<reference evidence="9 10" key="1">
    <citation type="submission" date="2015-11" db="EMBL/GenBank/DDBJ databases">
        <title>Genomic analysis of 38 Legionella species identifies large and diverse effector repertoires.</title>
        <authorList>
            <person name="Burstein D."/>
            <person name="Amaro F."/>
            <person name="Zusman T."/>
            <person name="Lifshitz Z."/>
            <person name="Cohen O."/>
            <person name="Gilbert J.A."/>
            <person name="Pupko T."/>
            <person name="Shuman H.A."/>
            <person name="Segal G."/>
        </authorList>
    </citation>
    <scope>NUCLEOTIDE SEQUENCE [LARGE SCALE GENOMIC DNA]</scope>
    <source>
        <strain evidence="9 10">WA-270A-C2</strain>
    </source>
</reference>